<dbReference type="OrthoDB" id="9800582at2"/>
<dbReference type="InterPro" id="IPR026590">
    <property type="entry name" value="Ssirtuin_cat_dom"/>
</dbReference>
<evidence type="ECO:0000256" key="5">
    <source>
        <dbReference type="SAM" id="MobiDB-lite"/>
    </source>
</evidence>
<feature type="binding site" evidence="3">
    <location>
        <position position="99"/>
    </location>
    <ligand>
        <name>substrate</name>
    </ligand>
</feature>
<dbReference type="Proteomes" id="UP000238605">
    <property type="component" value="Unassembled WGS sequence"/>
</dbReference>
<dbReference type="GO" id="GO:0036054">
    <property type="term" value="F:protein-malonyllysine demalonylase activity"/>
    <property type="evidence" value="ECO:0007669"/>
    <property type="project" value="InterPro"/>
</dbReference>
<dbReference type="PANTHER" id="PTHR11085">
    <property type="entry name" value="NAD-DEPENDENT PROTEIN DEACYLASE SIRTUIN-5, MITOCHONDRIAL-RELATED"/>
    <property type="match status" value="1"/>
</dbReference>
<feature type="domain" description="Deacetylase sirtuin-type" evidence="6">
    <location>
        <begin position="29"/>
        <end position="298"/>
    </location>
</feature>
<comment type="function">
    <text evidence="3">NAD-dependent lysine deacetylase and desuccinylase that specifically removes acetyl and succinyl groups on target proteins. Modulates the activities of several proteins which are inactive in their acylated form.</text>
</comment>
<keyword evidence="8" id="KW-1185">Reference proteome</keyword>
<comment type="domain">
    <text evidence="3">2 residues (Tyr-99 and Arg-102) present in a large hydrophobic pocket are probably involved in substrate specificity. They are important for desuccinylation activity, but dispensable for deacetylation activity.</text>
</comment>
<evidence type="ECO:0000256" key="4">
    <source>
        <dbReference type="PROSITE-ProRule" id="PRU00236"/>
    </source>
</evidence>
<comment type="catalytic activity">
    <reaction evidence="3">
        <text>N(6)-succinyl-L-lysyl-[protein] + NAD(+) + H2O = 2''-O-succinyl-ADP-D-ribose + nicotinamide + L-lysyl-[protein]</text>
        <dbReference type="Rhea" id="RHEA:47668"/>
        <dbReference type="Rhea" id="RHEA-COMP:9752"/>
        <dbReference type="Rhea" id="RHEA-COMP:11877"/>
        <dbReference type="ChEBI" id="CHEBI:15377"/>
        <dbReference type="ChEBI" id="CHEBI:17154"/>
        <dbReference type="ChEBI" id="CHEBI:29969"/>
        <dbReference type="ChEBI" id="CHEBI:57540"/>
        <dbReference type="ChEBI" id="CHEBI:87830"/>
        <dbReference type="ChEBI" id="CHEBI:87832"/>
    </reaction>
</comment>
<comment type="subcellular location">
    <subcellularLocation>
        <location evidence="3">Cytoplasm</location>
    </subcellularLocation>
</comment>
<evidence type="ECO:0000259" key="6">
    <source>
        <dbReference type="PROSITE" id="PS50305"/>
    </source>
</evidence>
<feature type="binding site" evidence="3">
    <location>
        <position position="188"/>
    </location>
    <ligand>
        <name>Zn(2+)</name>
        <dbReference type="ChEBI" id="CHEBI:29105"/>
    </ligand>
</feature>
<dbReference type="Pfam" id="PF02146">
    <property type="entry name" value="SIR2"/>
    <property type="match status" value="1"/>
</dbReference>
<dbReference type="SUPFAM" id="SSF52467">
    <property type="entry name" value="DHS-like NAD/FAD-binding domain"/>
    <property type="match status" value="1"/>
</dbReference>
<feature type="binding site" evidence="3">
    <location>
        <position position="159"/>
    </location>
    <ligand>
        <name>Zn(2+)</name>
        <dbReference type="ChEBI" id="CHEBI:29105"/>
    </ligand>
</feature>
<name>A0A2S5SQT9_9BURK</name>
<keyword evidence="3" id="KW-0479">Metal-binding</keyword>
<dbReference type="Gene3D" id="3.30.1600.10">
    <property type="entry name" value="SIR2/SIRT2 'Small Domain"/>
    <property type="match status" value="1"/>
</dbReference>
<dbReference type="CDD" id="cd01412">
    <property type="entry name" value="SIRT5_Af1_CobB"/>
    <property type="match status" value="1"/>
</dbReference>
<reference evidence="7 8" key="1">
    <citation type="submission" date="2018-02" db="EMBL/GenBank/DDBJ databases">
        <title>Reclassifiation of [Polyangium] brachysporum DSM 7029 as Guopingzhaonella breviflexa gen. nov., sp. nov., a member of the family Comamonadaceae.</title>
        <authorList>
            <person name="Tang B."/>
        </authorList>
    </citation>
    <scope>NUCLEOTIDE SEQUENCE [LARGE SCALE GENOMIC DNA]</scope>
    <source>
        <strain evidence="7 8">BCRC 80649</strain>
    </source>
</reference>
<dbReference type="HAMAP" id="MF_01121">
    <property type="entry name" value="Sirtuin_ClassIII"/>
    <property type="match status" value="1"/>
</dbReference>
<protein>
    <recommendedName>
        <fullName evidence="3">NAD-dependent protein deacylase</fullName>
        <ecNumber evidence="3">2.3.1.286</ecNumber>
    </recommendedName>
    <alternativeName>
        <fullName evidence="3">Regulatory protein SIR2 homolog</fullName>
    </alternativeName>
</protein>
<evidence type="ECO:0000256" key="3">
    <source>
        <dbReference type="HAMAP-Rule" id="MF_01121"/>
    </source>
</evidence>
<sequence>MAGRVAPAGGGGARGAQQRRAVNAPAVPSGIAPDVPADVLAWWQAAQRPCVLSGAGMSAESGVPTFRDTPQSLWARFNPETLATAEAFERDPPLVWAWYQWRAHLVRQAQPNAGHMALARWARHRSGLRIVTQNVDDLHERAGSPDVIHVHGSLFAPRCFTRGRPPGEPVAPRAQDWQPELRITPPACPHCAGPLRPGVVWFGEALPQGPWQAALDAVATCDLLLVVGTSGLVHPAASLPAQALARGVPVVEINPQPTPLSGQVSRVLRMTAAVGLGGLVGADNLGHDFDLPKSDQRN</sequence>
<dbReference type="PROSITE" id="PS50305">
    <property type="entry name" value="SIRTUIN"/>
    <property type="match status" value="1"/>
</dbReference>
<keyword evidence="3" id="KW-0963">Cytoplasm</keyword>
<comment type="caution">
    <text evidence="7">The sequence shown here is derived from an EMBL/GenBank/DDBJ whole genome shotgun (WGS) entry which is preliminary data.</text>
</comment>
<proteinExistence type="inferred from homology"/>
<organism evidence="7 8">
    <name type="scientific">Caldimonas caldifontis</name>
    <dbReference type="NCBI Taxonomy" id="1452508"/>
    <lineage>
        <taxon>Bacteria</taxon>
        <taxon>Pseudomonadati</taxon>
        <taxon>Pseudomonadota</taxon>
        <taxon>Betaproteobacteria</taxon>
        <taxon>Burkholderiales</taxon>
        <taxon>Sphaerotilaceae</taxon>
        <taxon>Caldimonas</taxon>
    </lineage>
</organism>
<dbReference type="NCBIfam" id="NF001753">
    <property type="entry name" value="PRK00481.1-3"/>
    <property type="match status" value="1"/>
</dbReference>
<evidence type="ECO:0000313" key="8">
    <source>
        <dbReference type="Proteomes" id="UP000238605"/>
    </source>
</evidence>
<dbReference type="InterPro" id="IPR029035">
    <property type="entry name" value="DHS-like_NAD/FAD-binding_dom"/>
</dbReference>
<dbReference type="InterPro" id="IPR026591">
    <property type="entry name" value="Sirtuin_cat_small_dom_sf"/>
</dbReference>
<keyword evidence="3" id="KW-0862">Zinc</keyword>
<gene>
    <name evidence="3" type="primary">cobB</name>
    <name evidence="7" type="ORF">C1704_17155</name>
</gene>
<dbReference type="InterPro" id="IPR003000">
    <property type="entry name" value="Sirtuin"/>
</dbReference>
<accession>A0A2S5SQT9</accession>
<dbReference type="GO" id="GO:0017136">
    <property type="term" value="F:histone deacetylase activity, NAD-dependent"/>
    <property type="evidence" value="ECO:0007669"/>
    <property type="project" value="TreeGrafter"/>
</dbReference>
<dbReference type="AlphaFoldDB" id="A0A2S5SQT9"/>
<keyword evidence="1" id="KW-0808">Transferase</keyword>
<dbReference type="EC" id="2.3.1.286" evidence="3"/>
<evidence type="ECO:0000313" key="7">
    <source>
        <dbReference type="EMBL" id="PPE64917.1"/>
    </source>
</evidence>
<feature type="binding site" evidence="3">
    <location>
        <position position="272"/>
    </location>
    <ligand>
        <name>NAD(+)</name>
        <dbReference type="ChEBI" id="CHEBI:57540"/>
    </ligand>
</feature>
<feature type="binding site" evidence="3">
    <location>
        <begin position="254"/>
        <end position="256"/>
    </location>
    <ligand>
        <name>NAD(+)</name>
        <dbReference type="ChEBI" id="CHEBI:57540"/>
    </ligand>
</feature>
<dbReference type="GO" id="GO:0005737">
    <property type="term" value="C:cytoplasm"/>
    <property type="evidence" value="ECO:0007669"/>
    <property type="project" value="UniProtKB-SubCell"/>
</dbReference>
<keyword evidence="2 3" id="KW-0520">NAD</keyword>
<comment type="cofactor">
    <cofactor evidence="3">
        <name>Zn(2+)</name>
        <dbReference type="ChEBI" id="CHEBI:29105"/>
    </cofactor>
    <text evidence="3">Binds 1 zinc ion per subunit.</text>
</comment>
<feature type="binding site" evidence="3">
    <location>
        <begin position="228"/>
        <end position="230"/>
    </location>
    <ligand>
        <name>NAD(+)</name>
        <dbReference type="ChEBI" id="CHEBI:57540"/>
    </ligand>
</feature>
<evidence type="ECO:0000256" key="1">
    <source>
        <dbReference type="ARBA" id="ARBA00022679"/>
    </source>
</evidence>
<dbReference type="PANTHER" id="PTHR11085:SF10">
    <property type="entry name" value="NAD-DEPENDENT PROTEIN DEACYLASE SIRTUIN-5, MITOCHONDRIAL-RELATED"/>
    <property type="match status" value="1"/>
</dbReference>
<comment type="similarity">
    <text evidence="3">Belongs to the sirtuin family. Class III subfamily.</text>
</comment>
<dbReference type="GO" id="GO:0070403">
    <property type="term" value="F:NAD+ binding"/>
    <property type="evidence" value="ECO:0007669"/>
    <property type="project" value="UniProtKB-UniRule"/>
</dbReference>
<dbReference type="EMBL" id="PSNX01000021">
    <property type="protein sequence ID" value="PPE64917.1"/>
    <property type="molecule type" value="Genomic_DNA"/>
</dbReference>
<dbReference type="InterPro" id="IPR050134">
    <property type="entry name" value="NAD-dep_sirtuin_deacylases"/>
</dbReference>
<dbReference type="Gene3D" id="3.40.50.1220">
    <property type="entry name" value="TPP-binding domain"/>
    <property type="match status" value="1"/>
</dbReference>
<dbReference type="InterPro" id="IPR027546">
    <property type="entry name" value="Sirtuin_class_III"/>
</dbReference>
<dbReference type="GO" id="GO:0008270">
    <property type="term" value="F:zinc ion binding"/>
    <property type="evidence" value="ECO:0007669"/>
    <property type="project" value="UniProtKB-UniRule"/>
</dbReference>
<dbReference type="GO" id="GO:0036055">
    <property type="term" value="F:protein-succinyllysine desuccinylase activity"/>
    <property type="evidence" value="ECO:0007669"/>
    <property type="project" value="UniProtKB-UniRule"/>
</dbReference>
<feature type="binding site" evidence="3">
    <location>
        <position position="102"/>
    </location>
    <ligand>
        <name>substrate</name>
    </ligand>
</feature>
<feature type="active site" description="Proton acceptor" evidence="3">
    <location>
        <position position="151"/>
    </location>
</feature>
<comment type="caution">
    <text evidence="3 4">Lacks conserved residue(s) required for the propagation of feature annotation.</text>
</comment>
<feature type="region of interest" description="Disordered" evidence="5">
    <location>
        <begin position="1"/>
        <end position="21"/>
    </location>
</feature>
<evidence type="ECO:0000256" key="2">
    <source>
        <dbReference type="ARBA" id="ARBA00023027"/>
    </source>
</evidence>
<feature type="binding site" evidence="3">
    <location>
        <begin position="133"/>
        <end position="136"/>
    </location>
    <ligand>
        <name>NAD(+)</name>
        <dbReference type="ChEBI" id="CHEBI:57540"/>
    </ligand>
</feature>
<comment type="catalytic activity">
    <reaction evidence="3">
        <text>N(6)-acetyl-L-lysyl-[protein] + NAD(+) + H2O = 2''-O-acetyl-ADP-D-ribose + nicotinamide + L-lysyl-[protein]</text>
        <dbReference type="Rhea" id="RHEA:43636"/>
        <dbReference type="Rhea" id="RHEA-COMP:9752"/>
        <dbReference type="Rhea" id="RHEA-COMP:10731"/>
        <dbReference type="ChEBI" id="CHEBI:15377"/>
        <dbReference type="ChEBI" id="CHEBI:17154"/>
        <dbReference type="ChEBI" id="CHEBI:29969"/>
        <dbReference type="ChEBI" id="CHEBI:57540"/>
        <dbReference type="ChEBI" id="CHEBI:61930"/>
        <dbReference type="ChEBI" id="CHEBI:83767"/>
        <dbReference type="EC" id="2.3.1.286"/>
    </reaction>
</comment>